<dbReference type="GO" id="GO:0030490">
    <property type="term" value="P:maturation of SSU-rRNA"/>
    <property type="evidence" value="ECO:0007669"/>
    <property type="project" value="UniProtKB-UniRule"/>
</dbReference>
<comment type="subunit">
    <text evidence="2">Monomer. Binds 30S ribosomal subunits, but not 50S ribosomal subunits or 70S ribosomes.</text>
</comment>
<protein>
    <recommendedName>
        <fullName evidence="2">Ribosome-binding factor A</fullName>
    </recommendedName>
</protein>
<reference evidence="3 4" key="1">
    <citation type="submission" date="2017-07" db="EMBL/GenBank/DDBJ databases">
        <title>Mechanisms for carbon and nitrogen cycling indicate functional differentiation within the Candidate Phyla Radiation.</title>
        <authorList>
            <person name="Danczak R.E."/>
            <person name="Johnston M.D."/>
            <person name="Kenah C."/>
            <person name="Slattery M."/>
            <person name="Wrighton K.C."/>
            <person name="Wilkins M.J."/>
        </authorList>
    </citation>
    <scope>NUCLEOTIDE SEQUENCE [LARGE SCALE GENOMIC DNA]</scope>
    <source>
        <strain evidence="3">Gr01-1014_77</strain>
    </source>
</reference>
<accession>A0A554JCK2</accession>
<dbReference type="HAMAP" id="MF_00003">
    <property type="entry name" value="RbfA"/>
    <property type="match status" value="1"/>
</dbReference>
<dbReference type="Gene3D" id="3.30.300.20">
    <property type="match status" value="1"/>
</dbReference>
<proteinExistence type="inferred from homology"/>
<evidence type="ECO:0000256" key="2">
    <source>
        <dbReference type="HAMAP-Rule" id="MF_00003"/>
    </source>
</evidence>
<keyword evidence="1 2" id="KW-0690">Ribosome biogenesis</keyword>
<evidence type="ECO:0000256" key="1">
    <source>
        <dbReference type="ARBA" id="ARBA00022517"/>
    </source>
</evidence>
<keyword evidence="2" id="KW-0963">Cytoplasm</keyword>
<comment type="caution">
    <text evidence="3">The sequence shown here is derived from an EMBL/GenBank/DDBJ whole genome shotgun (WGS) entry which is preliminary data.</text>
</comment>
<name>A0A554JCK2_9BACT</name>
<comment type="function">
    <text evidence="2">One of several proteins that assist in the late maturation steps of the functional core of the 30S ribosomal subunit. Associates with free 30S ribosomal subunits (but not with 30S subunits that are part of 70S ribosomes or polysomes). Required for efficient processing of 16S rRNA. May interact with the 5'-terminal helix region of 16S rRNA.</text>
</comment>
<gene>
    <name evidence="2" type="primary">rbfA</name>
    <name evidence="3" type="ORF">G01um101477_215</name>
</gene>
<dbReference type="PANTHER" id="PTHR33515">
    <property type="entry name" value="RIBOSOME-BINDING FACTOR A, CHLOROPLASTIC-RELATED"/>
    <property type="match status" value="1"/>
</dbReference>
<dbReference type="InterPro" id="IPR015946">
    <property type="entry name" value="KH_dom-like_a/b"/>
</dbReference>
<organism evidence="3 4">
    <name type="scientific">Candidatus Doudnabacteria bacterium Gr01-1014_77</name>
    <dbReference type="NCBI Taxonomy" id="2017133"/>
    <lineage>
        <taxon>Bacteria</taxon>
        <taxon>Candidatus Doudnaibacteriota</taxon>
    </lineage>
</organism>
<dbReference type="EMBL" id="VMFF01000014">
    <property type="protein sequence ID" value="TSC66127.1"/>
    <property type="molecule type" value="Genomic_DNA"/>
</dbReference>
<sequence length="123" mass="14612">MQFPPKKNTNRIEKINSLIQRLLGEILLPYFKNSKSIVTISKVETSRDMRWAKIWITIVNGNDEHILELLRKNLYDIQGELNRHVETKIVPRISFHLDTSARYAEHISNIFHEIEKEREESNE</sequence>
<dbReference type="NCBIfam" id="TIGR00082">
    <property type="entry name" value="rbfA"/>
    <property type="match status" value="1"/>
</dbReference>
<dbReference type="Proteomes" id="UP000319613">
    <property type="component" value="Unassembled WGS sequence"/>
</dbReference>
<dbReference type="GO" id="GO:0005829">
    <property type="term" value="C:cytosol"/>
    <property type="evidence" value="ECO:0007669"/>
    <property type="project" value="TreeGrafter"/>
</dbReference>
<dbReference type="AlphaFoldDB" id="A0A554JCK2"/>
<evidence type="ECO:0000313" key="3">
    <source>
        <dbReference type="EMBL" id="TSC66127.1"/>
    </source>
</evidence>
<dbReference type="InterPro" id="IPR000238">
    <property type="entry name" value="RbfA"/>
</dbReference>
<dbReference type="InterPro" id="IPR023799">
    <property type="entry name" value="RbfA_dom_sf"/>
</dbReference>
<dbReference type="GO" id="GO:0043024">
    <property type="term" value="F:ribosomal small subunit binding"/>
    <property type="evidence" value="ECO:0007669"/>
    <property type="project" value="TreeGrafter"/>
</dbReference>
<dbReference type="PANTHER" id="PTHR33515:SF1">
    <property type="entry name" value="RIBOSOME-BINDING FACTOR A, CHLOROPLASTIC-RELATED"/>
    <property type="match status" value="1"/>
</dbReference>
<dbReference type="SUPFAM" id="SSF89919">
    <property type="entry name" value="Ribosome-binding factor A, RbfA"/>
    <property type="match status" value="1"/>
</dbReference>
<dbReference type="Pfam" id="PF02033">
    <property type="entry name" value="RBFA"/>
    <property type="match status" value="1"/>
</dbReference>
<comment type="similarity">
    <text evidence="2">Belongs to the RbfA family.</text>
</comment>
<evidence type="ECO:0000313" key="4">
    <source>
        <dbReference type="Proteomes" id="UP000319613"/>
    </source>
</evidence>
<comment type="subcellular location">
    <subcellularLocation>
        <location evidence="2">Cytoplasm</location>
    </subcellularLocation>
</comment>